<keyword evidence="1" id="KW-0694">RNA-binding</keyword>
<evidence type="ECO:0000313" key="3">
    <source>
        <dbReference type="Proteomes" id="UP000051735"/>
    </source>
</evidence>
<evidence type="ECO:0008006" key="4">
    <source>
        <dbReference type="Google" id="ProtNLM"/>
    </source>
</evidence>
<gene>
    <name evidence="2" type="ORF">FC44_GL001307</name>
</gene>
<dbReference type="SUPFAM" id="SSF55174">
    <property type="entry name" value="Alpha-L RNA-binding motif"/>
    <property type="match status" value="1"/>
</dbReference>
<evidence type="ECO:0000313" key="2">
    <source>
        <dbReference type="EMBL" id="KRM34594.1"/>
    </source>
</evidence>
<dbReference type="Pfam" id="PF13275">
    <property type="entry name" value="S4_2"/>
    <property type="match status" value="1"/>
</dbReference>
<evidence type="ECO:0000256" key="1">
    <source>
        <dbReference type="PROSITE-ProRule" id="PRU00182"/>
    </source>
</evidence>
<protein>
    <recommendedName>
        <fullName evidence="4">S4 domain protein YaaA</fullName>
    </recommendedName>
</protein>
<dbReference type="InterPro" id="IPR014330">
    <property type="entry name" value="RNA-bd_S4-rel_YaaA"/>
</dbReference>
<reference evidence="2 3" key="1">
    <citation type="journal article" date="2015" name="Genome Announc.">
        <title>Expanding the biotechnology potential of lactobacilli through comparative genomics of 213 strains and associated genera.</title>
        <authorList>
            <person name="Sun Z."/>
            <person name="Harris H.M."/>
            <person name="McCann A."/>
            <person name="Guo C."/>
            <person name="Argimon S."/>
            <person name="Zhang W."/>
            <person name="Yang X."/>
            <person name="Jeffery I.B."/>
            <person name="Cooney J.C."/>
            <person name="Kagawa T.F."/>
            <person name="Liu W."/>
            <person name="Song Y."/>
            <person name="Salvetti E."/>
            <person name="Wrobel A."/>
            <person name="Rasinkangas P."/>
            <person name="Parkhill J."/>
            <person name="Rea M.C."/>
            <person name="O'Sullivan O."/>
            <person name="Ritari J."/>
            <person name="Douillard F.P."/>
            <person name="Paul Ross R."/>
            <person name="Yang R."/>
            <person name="Briner A.E."/>
            <person name="Felis G.E."/>
            <person name="de Vos W.M."/>
            <person name="Barrangou R."/>
            <person name="Klaenhammer T.R."/>
            <person name="Caufield P.W."/>
            <person name="Cui Y."/>
            <person name="Zhang H."/>
            <person name="O'Toole P.W."/>
        </authorList>
    </citation>
    <scope>NUCLEOTIDE SEQUENCE [LARGE SCALE GENOMIC DNA]</scope>
    <source>
        <strain evidence="2 3">DSM 6629</strain>
    </source>
</reference>
<dbReference type="EMBL" id="AZGN01000003">
    <property type="protein sequence ID" value="KRM34594.1"/>
    <property type="molecule type" value="Genomic_DNA"/>
</dbReference>
<dbReference type="PROSITE" id="PS50889">
    <property type="entry name" value="S4"/>
    <property type="match status" value="1"/>
</dbReference>
<proteinExistence type="predicted"/>
<sequence length="94" mass="10941">MDFKFVFSSMNEYNYIGEKTALKVSIIKVFKISGDYITLSQFLKEESIISSGGQAKWYLKDNPVVLNGKKEDRRGKKLYPGDELEIAEQKYEFR</sequence>
<name>A0ABR5PUK5_9LACO</name>
<organism evidence="2 3">
    <name type="scientific">Lactobacillus intestinalis DSM 6629</name>
    <dbReference type="NCBI Taxonomy" id="1423761"/>
    <lineage>
        <taxon>Bacteria</taxon>
        <taxon>Bacillati</taxon>
        <taxon>Bacillota</taxon>
        <taxon>Bacilli</taxon>
        <taxon>Lactobacillales</taxon>
        <taxon>Lactobacillaceae</taxon>
        <taxon>Lactobacillus</taxon>
    </lineage>
</organism>
<keyword evidence="3" id="KW-1185">Reference proteome</keyword>
<dbReference type="Gene3D" id="3.10.290.10">
    <property type="entry name" value="RNA-binding S4 domain"/>
    <property type="match status" value="1"/>
</dbReference>
<dbReference type="NCBIfam" id="TIGR02988">
    <property type="entry name" value="YaaA_near_RecF"/>
    <property type="match status" value="1"/>
</dbReference>
<comment type="caution">
    <text evidence="2">The sequence shown here is derived from an EMBL/GenBank/DDBJ whole genome shotgun (WGS) entry which is preliminary data.</text>
</comment>
<accession>A0ABR5PUK5</accession>
<dbReference type="InterPro" id="IPR036986">
    <property type="entry name" value="S4_RNA-bd_sf"/>
</dbReference>
<dbReference type="Proteomes" id="UP000051735">
    <property type="component" value="Unassembled WGS sequence"/>
</dbReference>